<gene>
    <name evidence="1" type="ORF">EXIGLDRAFT_730235</name>
</gene>
<protein>
    <submittedName>
        <fullName evidence="1">Uncharacterized protein</fullName>
    </submittedName>
</protein>
<dbReference type="Proteomes" id="UP000077266">
    <property type="component" value="Unassembled WGS sequence"/>
</dbReference>
<reference evidence="1 2" key="1">
    <citation type="journal article" date="2016" name="Mol. Biol. Evol.">
        <title>Comparative Genomics of Early-Diverging Mushroom-Forming Fungi Provides Insights into the Origins of Lignocellulose Decay Capabilities.</title>
        <authorList>
            <person name="Nagy L.G."/>
            <person name="Riley R."/>
            <person name="Tritt A."/>
            <person name="Adam C."/>
            <person name="Daum C."/>
            <person name="Floudas D."/>
            <person name="Sun H."/>
            <person name="Yadav J.S."/>
            <person name="Pangilinan J."/>
            <person name="Larsson K.H."/>
            <person name="Matsuura K."/>
            <person name="Barry K."/>
            <person name="Labutti K."/>
            <person name="Kuo R."/>
            <person name="Ohm R.A."/>
            <person name="Bhattacharya S.S."/>
            <person name="Shirouzu T."/>
            <person name="Yoshinaga Y."/>
            <person name="Martin F.M."/>
            <person name="Grigoriev I.V."/>
            <person name="Hibbett D.S."/>
        </authorList>
    </citation>
    <scope>NUCLEOTIDE SEQUENCE [LARGE SCALE GENOMIC DNA]</scope>
    <source>
        <strain evidence="1 2">HHB12029</strain>
    </source>
</reference>
<dbReference type="EMBL" id="KV426348">
    <property type="protein sequence ID" value="KZV82072.1"/>
    <property type="molecule type" value="Genomic_DNA"/>
</dbReference>
<evidence type="ECO:0000313" key="1">
    <source>
        <dbReference type="EMBL" id="KZV82072.1"/>
    </source>
</evidence>
<organism evidence="1 2">
    <name type="scientific">Exidia glandulosa HHB12029</name>
    <dbReference type="NCBI Taxonomy" id="1314781"/>
    <lineage>
        <taxon>Eukaryota</taxon>
        <taxon>Fungi</taxon>
        <taxon>Dikarya</taxon>
        <taxon>Basidiomycota</taxon>
        <taxon>Agaricomycotina</taxon>
        <taxon>Agaricomycetes</taxon>
        <taxon>Auriculariales</taxon>
        <taxon>Exidiaceae</taxon>
        <taxon>Exidia</taxon>
    </lineage>
</organism>
<keyword evidence="2" id="KW-1185">Reference proteome</keyword>
<accession>A0A165C9L8</accession>
<dbReference type="InParanoid" id="A0A165C9L8"/>
<dbReference type="AlphaFoldDB" id="A0A165C9L8"/>
<name>A0A165C9L8_EXIGL</name>
<evidence type="ECO:0000313" key="2">
    <source>
        <dbReference type="Proteomes" id="UP000077266"/>
    </source>
</evidence>
<sequence length="112" mass="12714">MEIRELHRLVAIEDYLRRSLFLDTELRASLSCVIFVPHYAAVGAIISRESDRLGASVNHLTHVGTDPLPPALRLQIRLGYVVCIENHSTNSTQGRGRYWDTRAVVHFSSTWN</sequence>
<proteinExistence type="predicted"/>